<reference evidence="1 2" key="1">
    <citation type="submission" date="2017-04" db="EMBL/GenBank/DDBJ databases">
        <authorList>
            <person name="Afonso C.L."/>
            <person name="Miller P.J."/>
            <person name="Scott M.A."/>
            <person name="Spackman E."/>
            <person name="Goraichik I."/>
            <person name="Dimitrov K.M."/>
            <person name="Suarez D.L."/>
            <person name="Swayne D.E."/>
        </authorList>
    </citation>
    <scope>NUCLEOTIDE SEQUENCE [LARGE SCALE GENOMIC DNA]</scope>
    <source>
        <strain evidence="1 2">VK13</strain>
    </source>
</reference>
<evidence type="ECO:0000313" key="1">
    <source>
        <dbReference type="EMBL" id="SMC82423.1"/>
    </source>
</evidence>
<dbReference type="Proteomes" id="UP000192708">
    <property type="component" value="Unassembled WGS sequence"/>
</dbReference>
<dbReference type="Gene3D" id="1.10.10.10">
    <property type="entry name" value="Winged helix-like DNA-binding domain superfamily/Winged helix DNA-binding domain"/>
    <property type="match status" value="1"/>
</dbReference>
<protein>
    <submittedName>
        <fullName evidence="1">Uncharacterized protein</fullName>
    </submittedName>
</protein>
<dbReference type="EMBL" id="FWXJ01000021">
    <property type="protein sequence ID" value="SMC82423.1"/>
    <property type="molecule type" value="Genomic_DNA"/>
</dbReference>
<dbReference type="InterPro" id="IPR036390">
    <property type="entry name" value="WH_DNA-bd_sf"/>
</dbReference>
<accession>A0A1W2CB49</accession>
<dbReference type="SUPFAM" id="SSF46785">
    <property type="entry name" value="Winged helix' DNA-binding domain"/>
    <property type="match status" value="1"/>
</dbReference>
<keyword evidence="2" id="KW-1185">Reference proteome</keyword>
<evidence type="ECO:0000313" key="2">
    <source>
        <dbReference type="Proteomes" id="UP000192708"/>
    </source>
</evidence>
<dbReference type="InterPro" id="IPR036388">
    <property type="entry name" value="WH-like_DNA-bd_sf"/>
</dbReference>
<gene>
    <name evidence="1" type="ORF">SAMN06296008_12129</name>
</gene>
<name>A0A1W2CB49_9BURK</name>
<dbReference type="AlphaFoldDB" id="A0A1W2CB49"/>
<proteinExistence type="predicted"/>
<dbReference type="STRING" id="1938817.SAMN06296008_12129"/>
<organism evidence="1 2">
    <name type="scientific">Polynucleobacter kasalickyi</name>
    <dbReference type="NCBI Taxonomy" id="1938817"/>
    <lineage>
        <taxon>Bacteria</taxon>
        <taxon>Pseudomonadati</taxon>
        <taxon>Pseudomonadota</taxon>
        <taxon>Betaproteobacteria</taxon>
        <taxon>Burkholderiales</taxon>
        <taxon>Burkholderiaceae</taxon>
        <taxon>Polynucleobacter</taxon>
    </lineage>
</organism>
<sequence length="317" mass="36602">MGLTDLVLIDYPKTEHLPYLLQDQFKFLQVKFTKCLVTLAIPQKNMPLRQMRDALKYLSSNTPLVMCFESLTSYERRYLIEQKISFLVPGNQLFLMELGIDLREYFFRKKEAPTSELNPATQAMLLWFLQNNPISAEWSPSEVAPALQYTSMTASRAVNELVGLGLFEEFSIGRRKYLRTNDTHQEIWQKAKPYLRSPVKQEIWTHDVIKLNGSEIGLAGISALANLTMINSDEETCYALSSKDWLEVKQTITVLPEKEPAANCYQIWSYEPRMNREGTNSLGVKCVDKLSLWLSFKESSDARIELAMRELEGSFRW</sequence>